<keyword evidence="9" id="KW-1185">Reference proteome</keyword>
<dbReference type="SMART" id="SM00487">
    <property type="entry name" value="DEXDc"/>
    <property type="match status" value="1"/>
</dbReference>
<evidence type="ECO:0000256" key="2">
    <source>
        <dbReference type="ARBA" id="ARBA00022801"/>
    </source>
</evidence>
<evidence type="ECO:0000256" key="4">
    <source>
        <dbReference type="ARBA" id="ARBA00022840"/>
    </source>
</evidence>
<feature type="region of interest" description="Disordered" evidence="5">
    <location>
        <begin position="1"/>
        <end position="131"/>
    </location>
</feature>
<feature type="compositionally biased region" description="Low complexity" evidence="5">
    <location>
        <begin position="82"/>
        <end position="123"/>
    </location>
</feature>
<dbReference type="PROSITE" id="PS51192">
    <property type="entry name" value="HELICASE_ATP_BIND_1"/>
    <property type="match status" value="1"/>
</dbReference>
<dbReference type="InterPro" id="IPR049730">
    <property type="entry name" value="SNF2/RAD54-like_C"/>
</dbReference>
<keyword evidence="3" id="KW-0347">Helicase</keyword>
<dbReference type="CDD" id="cd18793">
    <property type="entry name" value="SF2_C_SNF"/>
    <property type="match status" value="1"/>
</dbReference>
<proteinExistence type="predicted"/>
<organism evidence="8 9">
    <name type="scientific">Kineosporia succinea</name>
    <dbReference type="NCBI Taxonomy" id="84632"/>
    <lineage>
        <taxon>Bacteria</taxon>
        <taxon>Bacillati</taxon>
        <taxon>Actinomycetota</taxon>
        <taxon>Actinomycetes</taxon>
        <taxon>Kineosporiales</taxon>
        <taxon>Kineosporiaceae</taxon>
        <taxon>Kineosporia</taxon>
    </lineage>
</organism>
<dbReference type="PROSITE" id="PS51194">
    <property type="entry name" value="HELICASE_CTER"/>
    <property type="match status" value="1"/>
</dbReference>
<evidence type="ECO:0000256" key="5">
    <source>
        <dbReference type="SAM" id="MobiDB-lite"/>
    </source>
</evidence>
<dbReference type="PANTHER" id="PTHR45766:SF3">
    <property type="entry name" value="DNA ANNEALING HELICASE AND ENDONUCLEASE ZRANB3"/>
    <property type="match status" value="1"/>
</dbReference>
<dbReference type="Gene3D" id="3.40.50.10810">
    <property type="entry name" value="Tandem AAA-ATPase domain"/>
    <property type="match status" value="1"/>
</dbReference>
<dbReference type="InterPro" id="IPR027417">
    <property type="entry name" value="P-loop_NTPase"/>
</dbReference>
<sequence>MARPGQRATGRRRPAPPNQSQNDQKAPDAQASGGRRSPDDEIQLPGAEPRRRRTRQRAQSPEKTTRARAQGDEPGQKKQPRQPRQGGQSRQAGQSRQQGQGRQGGQSRQAGQSRQRQQTARQPGRTQRRPVDIMAVLASAAREIETAAQRGRVTPSVRTRFQVVAGLLREEKTRVKAAPAGRAAEQQLKRLDGLAQILATTAVQDSALLALLADDAPLSAAAREMRRDMLEAGGVAPAPEPEPEPVAVAAAPIVPEKQRVVPRSVVSRQLANPFLAPDFSAAPAPALAPNRLAGWELIGPLLSSFERAGDGVPACMKLPAAGAPGTPPGVDLMPHQRQLVAAAAAGHRSFLLADEPGLGKTAQALLAAQAANAYPLLVVVPNVVKTNWAREARRWTPSHPATVVQGDGNAVDGFADIVIVNYEVLDRHIGWLDDFGFGGIVVDEAHFIKNKTSQRSQHVLHLSERLRGRRKQPLLMALTGTPLINDIDDFRAIWQFLGWIDDSKPVGDLLACLEETGLVPADPGFYRAARQCVIDAGIVRRRKIDVAADIPARRIADLPVELEGAAGRSVRAAERELARRLLHQYETALSLRESVTLDETGIDLDLARRVARAELKDTSKQSGENVFSMMRRIGQAKAGLAADYAVQLARSAGKVVFFAKHVDVMDTAEEILTKQGVGFASIRGDQTPTVRQKNIDAFVNEPGVAVAVCSLTAAGVGLNLQVASNIVLAELSWTDAEQTQAIDRSHRIGQTEPVTAWRVIAAQTVDARIAGLIDSKAGLAARALDGADVDEADTVDVQVEALVALLVEALQEA</sequence>
<dbReference type="Pfam" id="PF00176">
    <property type="entry name" value="SNF2-rel_dom"/>
    <property type="match status" value="1"/>
</dbReference>
<feature type="domain" description="Helicase ATP-binding" evidence="6">
    <location>
        <begin position="341"/>
        <end position="500"/>
    </location>
</feature>
<reference evidence="8 9" key="1">
    <citation type="submission" date="2023-07" db="EMBL/GenBank/DDBJ databases">
        <title>Sequencing the genomes of 1000 actinobacteria strains.</title>
        <authorList>
            <person name="Klenk H.-P."/>
        </authorList>
    </citation>
    <scope>NUCLEOTIDE SEQUENCE [LARGE SCALE GENOMIC DNA]</scope>
    <source>
        <strain evidence="8 9">DSM 44388</strain>
    </source>
</reference>
<dbReference type="Pfam" id="PF00271">
    <property type="entry name" value="Helicase_C"/>
    <property type="match status" value="1"/>
</dbReference>
<evidence type="ECO:0008006" key="10">
    <source>
        <dbReference type="Google" id="ProtNLM"/>
    </source>
</evidence>
<comment type="caution">
    <text evidence="8">The sequence shown here is derived from an EMBL/GenBank/DDBJ whole genome shotgun (WGS) entry which is preliminary data.</text>
</comment>
<protein>
    <recommendedName>
        <fullName evidence="10">Helicase-like protein</fullName>
    </recommendedName>
</protein>
<name>A0ABT9PCL9_9ACTN</name>
<gene>
    <name evidence="8" type="ORF">J2S57_006207</name>
</gene>
<dbReference type="InterPro" id="IPR038718">
    <property type="entry name" value="SNF2-like_sf"/>
</dbReference>
<keyword evidence="4" id="KW-0067">ATP-binding</keyword>
<evidence type="ECO:0000313" key="8">
    <source>
        <dbReference type="EMBL" id="MDP9830458.1"/>
    </source>
</evidence>
<dbReference type="Proteomes" id="UP001235712">
    <property type="component" value="Unassembled WGS sequence"/>
</dbReference>
<dbReference type="SMART" id="SM00490">
    <property type="entry name" value="HELICc"/>
    <property type="match status" value="1"/>
</dbReference>
<dbReference type="InterPro" id="IPR014001">
    <property type="entry name" value="Helicase_ATP-bd"/>
</dbReference>
<dbReference type="InterPro" id="IPR000330">
    <property type="entry name" value="SNF2_N"/>
</dbReference>
<evidence type="ECO:0000259" key="7">
    <source>
        <dbReference type="PROSITE" id="PS51194"/>
    </source>
</evidence>
<accession>A0ABT9PCL9</accession>
<dbReference type="SUPFAM" id="SSF52540">
    <property type="entry name" value="P-loop containing nucleoside triphosphate hydrolases"/>
    <property type="match status" value="2"/>
</dbReference>
<keyword evidence="2" id="KW-0378">Hydrolase</keyword>
<evidence type="ECO:0000256" key="3">
    <source>
        <dbReference type="ARBA" id="ARBA00022806"/>
    </source>
</evidence>
<dbReference type="EMBL" id="JAUSQZ010000001">
    <property type="protein sequence ID" value="MDP9830458.1"/>
    <property type="molecule type" value="Genomic_DNA"/>
</dbReference>
<dbReference type="InterPro" id="IPR001650">
    <property type="entry name" value="Helicase_C-like"/>
</dbReference>
<evidence type="ECO:0000259" key="6">
    <source>
        <dbReference type="PROSITE" id="PS51192"/>
    </source>
</evidence>
<evidence type="ECO:0000256" key="1">
    <source>
        <dbReference type="ARBA" id="ARBA00022741"/>
    </source>
</evidence>
<evidence type="ECO:0000313" key="9">
    <source>
        <dbReference type="Proteomes" id="UP001235712"/>
    </source>
</evidence>
<feature type="domain" description="Helicase C-terminal" evidence="7">
    <location>
        <begin position="644"/>
        <end position="803"/>
    </location>
</feature>
<keyword evidence="1" id="KW-0547">Nucleotide-binding</keyword>
<feature type="compositionally biased region" description="Basic and acidic residues" evidence="5">
    <location>
        <begin position="63"/>
        <end position="76"/>
    </location>
</feature>
<dbReference type="Gene3D" id="3.40.50.300">
    <property type="entry name" value="P-loop containing nucleotide triphosphate hydrolases"/>
    <property type="match status" value="1"/>
</dbReference>
<dbReference type="PANTHER" id="PTHR45766">
    <property type="entry name" value="DNA ANNEALING HELICASE AND ENDONUCLEASE ZRANB3 FAMILY MEMBER"/>
    <property type="match status" value="1"/>
</dbReference>